<dbReference type="RefSeq" id="XP_039134461.1">
    <property type="nucleotide sequence ID" value="XM_039278527.1"/>
</dbReference>
<dbReference type="AlphaFoldDB" id="A0AB40C6M8"/>
<evidence type="ECO:0000259" key="1">
    <source>
        <dbReference type="Pfam" id="PF00078"/>
    </source>
</evidence>
<dbReference type="InterPro" id="IPR005162">
    <property type="entry name" value="Retrotrans_gag_dom"/>
</dbReference>
<dbReference type="InterPro" id="IPR021109">
    <property type="entry name" value="Peptidase_aspartic_dom_sf"/>
</dbReference>
<dbReference type="InterPro" id="IPR000477">
    <property type="entry name" value="RT_dom"/>
</dbReference>
<protein>
    <submittedName>
        <fullName evidence="4">Uncharacterized protein LOC120271845</fullName>
    </submittedName>
</protein>
<dbReference type="Pfam" id="PF03732">
    <property type="entry name" value="Retrotrans_gag"/>
    <property type="match status" value="1"/>
</dbReference>
<dbReference type="PANTHER" id="PTHR24559:SF444">
    <property type="entry name" value="REVERSE TRANSCRIPTASE DOMAIN-CONTAINING PROTEIN"/>
    <property type="match status" value="1"/>
</dbReference>
<dbReference type="InterPro" id="IPR053134">
    <property type="entry name" value="RNA-dir_DNA_polymerase"/>
</dbReference>
<dbReference type="Gene3D" id="3.10.10.10">
    <property type="entry name" value="HIV Type 1 Reverse Transcriptase, subunit A, domain 1"/>
    <property type="match status" value="1"/>
</dbReference>
<dbReference type="Pfam" id="PF00078">
    <property type="entry name" value="RVT_1"/>
    <property type="match status" value="1"/>
</dbReference>
<feature type="domain" description="Reverse transcriptase" evidence="1">
    <location>
        <begin position="362"/>
        <end position="418"/>
    </location>
</feature>
<evidence type="ECO:0000313" key="3">
    <source>
        <dbReference type="Proteomes" id="UP001515500"/>
    </source>
</evidence>
<dbReference type="Proteomes" id="UP001515500">
    <property type="component" value="Chromosome 2"/>
</dbReference>
<dbReference type="SUPFAM" id="SSF56672">
    <property type="entry name" value="DNA/RNA polymerases"/>
    <property type="match status" value="1"/>
</dbReference>
<feature type="domain" description="Retrotransposon gag" evidence="2">
    <location>
        <begin position="46"/>
        <end position="139"/>
    </location>
</feature>
<dbReference type="GeneID" id="120271845"/>
<dbReference type="CDD" id="cd01647">
    <property type="entry name" value="RT_LTR"/>
    <property type="match status" value="1"/>
</dbReference>
<proteinExistence type="predicted"/>
<dbReference type="Gene3D" id="2.40.70.10">
    <property type="entry name" value="Acid Proteases"/>
    <property type="match status" value="1"/>
</dbReference>
<reference evidence="4" key="1">
    <citation type="submission" date="2025-08" db="UniProtKB">
        <authorList>
            <consortium name="RefSeq"/>
        </authorList>
    </citation>
    <scope>IDENTIFICATION</scope>
</reference>
<dbReference type="InterPro" id="IPR043502">
    <property type="entry name" value="DNA/RNA_pol_sf"/>
</dbReference>
<evidence type="ECO:0000259" key="2">
    <source>
        <dbReference type="Pfam" id="PF03732"/>
    </source>
</evidence>
<organism evidence="3 4">
    <name type="scientific">Dioscorea cayennensis subsp. rotundata</name>
    <name type="common">White Guinea yam</name>
    <name type="synonym">Dioscorea rotundata</name>
    <dbReference type="NCBI Taxonomy" id="55577"/>
    <lineage>
        <taxon>Eukaryota</taxon>
        <taxon>Viridiplantae</taxon>
        <taxon>Streptophyta</taxon>
        <taxon>Embryophyta</taxon>
        <taxon>Tracheophyta</taxon>
        <taxon>Spermatophyta</taxon>
        <taxon>Magnoliopsida</taxon>
        <taxon>Liliopsida</taxon>
        <taxon>Dioscoreales</taxon>
        <taxon>Dioscoreaceae</taxon>
        <taxon>Dioscorea</taxon>
    </lineage>
</organism>
<dbReference type="InterPro" id="IPR043128">
    <property type="entry name" value="Rev_trsase/Diguanyl_cyclase"/>
</dbReference>
<name>A0AB40C6M8_DIOCR</name>
<dbReference type="Pfam" id="PF08284">
    <property type="entry name" value="RVP_2"/>
    <property type="match status" value="1"/>
</dbReference>
<evidence type="ECO:0000313" key="4">
    <source>
        <dbReference type="RefSeq" id="XP_039134461.1"/>
    </source>
</evidence>
<accession>A0AB40C6M8</accession>
<dbReference type="Gene3D" id="3.30.70.270">
    <property type="match status" value="1"/>
</dbReference>
<gene>
    <name evidence="4" type="primary">LOC120271845</name>
</gene>
<sequence>MEFKRSGPLLFEGTTNPNEVEVWVEDMEKIFVVMKCNEEEKLRFRVYMLKGPTNHWYRGELRIRQGQEFESWEELMEALFCKYFTRDKMVLFDRKYIDLTLGSITVDEYEMEFDRLSRYAPKLVNDDLSRARHFEGGLQAHIWRGIATLHLTSYAEMGFVGQHTGNEMVIEQPSSLTQQKAGRPKTQGRVNALTQEDAHALNAVVSEVDVVLSRACENYPIIVAGHELLARLHVMSMTDYDVILGMDFLSKFHAVVDCYAKRVVFKIPREAEFISQGNESVSLPRVVREFPNVFPKDLPSLPPDREVEFAIDLGSQVFSKIDLRSRYHQLKIKAGDMSKSTFRTHYGHDEFLVMPFKLTKAGFIVVFIDDILVYSKSLEDHEEHLRIVLGILREKKLFAKFSKCEFWLDRVAFLGYVITKDGNSVVPKKIEAVIE</sequence>
<dbReference type="PANTHER" id="PTHR24559">
    <property type="entry name" value="TRANSPOSON TY3-I GAG-POL POLYPROTEIN"/>
    <property type="match status" value="1"/>
</dbReference>
<keyword evidence="3" id="KW-1185">Reference proteome</keyword>